<dbReference type="EMBL" id="JRNJ01000050">
    <property type="protein sequence ID" value="KGF27995.1"/>
    <property type="molecule type" value="Genomic_DNA"/>
</dbReference>
<accession>A0AAW3FG30</accession>
<sequence length="195" mass="22977">MDIETHPFEPWLPSNAKLLLLGTFPPAPKRWCMEWYYPNYTNDMWRIFGYVFFEDKKYFVDEANKTYKLDLLRTFLKDKGIAIFDTALRIRRTTGTASDKDLEIVEPADLDHMLRVLPQCKAVLAAGQLATKVFTDHYQIDAHKMKMGDYKEFTFEGRTIRLYREPSSSRAYPMKVEKKAEYYKQMLSEVGLLDD</sequence>
<dbReference type="Gene3D" id="3.40.470.10">
    <property type="entry name" value="Uracil-DNA glycosylase-like domain"/>
    <property type="match status" value="1"/>
</dbReference>
<gene>
    <name evidence="1" type="ORF">HMPREF2132_04655</name>
</gene>
<protein>
    <submittedName>
        <fullName evidence="1">DNA glycosylase</fullName>
    </submittedName>
</protein>
<evidence type="ECO:0000313" key="2">
    <source>
        <dbReference type="Proteomes" id="UP000029533"/>
    </source>
</evidence>
<reference evidence="1 2" key="1">
    <citation type="submission" date="2014-07" db="EMBL/GenBank/DDBJ databases">
        <authorList>
            <person name="McCorrison J."/>
            <person name="Sanka R."/>
            <person name="Torralba M."/>
            <person name="Gillis M."/>
            <person name="Haft D.H."/>
            <person name="Methe B."/>
            <person name="Sutton G."/>
            <person name="Nelson K.E."/>
        </authorList>
    </citation>
    <scope>NUCLEOTIDE SEQUENCE [LARGE SCALE GENOMIC DNA]</scope>
    <source>
        <strain evidence="1 2">DNF00424</strain>
    </source>
</reference>
<dbReference type="AlphaFoldDB" id="A0AAW3FG30"/>
<dbReference type="CDD" id="cd10032">
    <property type="entry name" value="UDG-F6_HDG"/>
    <property type="match status" value="1"/>
</dbReference>
<evidence type="ECO:0000313" key="1">
    <source>
        <dbReference type="EMBL" id="KGF27995.1"/>
    </source>
</evidence>
<proteinExistence type="predicted"/>
<organism evidence="1 2">
    <name type="scientific">Prevotella histicola JCM 15637 = DNF00424</name>
    <dbReference type="NCBI Taxonomy" id="1236504"/>
    <lineage>
        <taxon>Bacteria</taxon>
        <taxon>Pseudomonadati</taxon>
        <taxon>Bacteroidota</taxon>
        <taxon>Bacteroidia</taxon>
        <taxon>Bacteroidales</taxon>
        <taxon>Prevotellaceae</taxon>
        <taxon>Prevotella</taxon>
    </lineage>
</organism>
<dbReference type="InterPro" id="IPR036895">
    <property type="entry name" value="Uracil-DNA_glycosylase-like_sf"/>
</dbReference>
<comment type="caution">
    <text evidence="1">The sequence shown here is derived from an EMBL/GenBank/DDBJ whole genome shotgun (WGS) entry which is preliminary data.</text>
</comment>
<dbReference type="SUPFAM" id="SSF52141">
    <property type="entry name" value="Uracil-DNA glycosylase-like"/>
    <property type="match status" value="1"/>
</dbReference>
<dbReference type="Proteomes" id="UP000029533">
    <property type="component" value="Unassembled WGS sequence"/>
</dbReference>
<dbReference type="RefSeq" id="WP_036869552.1">
    <property type="nucleotide sequence ID" value="NZ_JRNJ01000050.1"/>
</dbReference>
<name>A0AAW3FG30_9BACT</name>